<reference evidence="1 2" key="1">
    <citation type="submission" date="2019-06" db="EMBL/GenBank/DDBJ databases">
        <title>Whole genome shotgun sequence of Corynebacterium flavescens NBRC 14136.</title>
        <authorList>
            <person name="Hosoyama A."/>
            <person name="Uohara A."/>
            <person name="Ohji S."/>
            <person name="Ichikawa N."/>
        </authorList>
    </citation>
    <scope>NUCLEOTIDE SEQUENCE [LARGE SCALE GENOMIC DNA]</scope>
    <source>
        <strain evidence="1 2">NBRC 14136</strain>
    </source>
</reference>
<evidence type="ECO:0000313" key="2">
    <source>
        <dbReference type="Proteomes" id="UP000315353"/>
    </source>
</evidence>
<dbReference type="Proteomes" id="UP000315353">
    <property type="component" value="Unassembled WGS sequence"/>
</dbReference>
<organism evidence="1 2">
    <name type="scientific">Corynebacterium flavescens</name>
    <dbReference type="NCBI Taxonomy" id="28028"/>
    <lineage>
        <taxon>Bacteria</taxon>
        <taxon>Bacillati</taxon>
        <taxon>Actinomycetota</taxon>
        <taxon>Actinomycetes</taxon>
        <taxon>Mycobacteriales</taxon>
        <taxon>Corynebacteriaceae</taxon>
        <taxon>Corynebacterium</taxon>
    </lineage>
</organism>
<gene>
    <name evidence="1" type="ORF">CFL01nite_22180</name>
</gene>
<dbReference type="RefSeq" id="WP_307722800.1">
    <property type="nucleotide sequence ID" value="NZ_BJNB01000048.1"/>
</dbReference>
<protein>
    <recommendedName>
        <fullName evidence="3">Cell filamentation protein Fic</fullName>
    </recommendedName>
</protein>
<evidence type="ECO:0000313" key="1">
    <source>
        <dbReference type="EMBL" id="GEB98723.1"/>
    </source>
</evidence>
<evidence type="ECO:0008006" key="3">
    <source>
        <dbReference type="Google" id="ProtNLM"/>
    </source>
</evidence>
<name>A0AB73BAE2_CORFL</name>
<dbReference type="AlphaFoldDB" id="A0AB73BAE2"/>
<dbReference type="EMBL" id="BJNB01000048">
    <property type="protein sequence ID" value="GEB98723.1"/>
    <property type="molecule type" value="Genomic_DNA"/>
</dbReference>
<dbReference type="GeneID" id="82879126"/>
<comment type="caution">
    <text evidence="1">The sequence shown here is derived from an EMBL/GenBank/DDBJ whole genome shotgun (WGS) entry which is preliminary data.</text>
</comment>
<proteinExistence type="predicted"/>
<accession>A0AB73BAE2</accession>
<sequence length="89" mass="9438">MTPTLSPEQLLLIAREFCALYNVRISNFSALVAASAAAHARIEGLPVHGSPRAAAHAVGEVLSKVEALSGHNREFAALCERVFLALAQD</sequence>